<evidence type="ECO:0000313" key="5">
    <source>
        <dbReference type="EMBL" id="TCD60865.1"/>
    </source>
</evidence>
<dbReference type="SUPFAM" id="SSF109604">
    <property type="entry name" value="HD-domain/PDEase-like"/>
    <property type="match status" value="1"/>
</dbReference>
<dbReference type="EMBL" id="RWJN01000533">
    <property type="protein sequence ID" value="TCD60865.1"/>
    <property type="molecule type" value="Genomic_DNA"/>
</dbReference>
<dbReference type="InterPro" id="IPR002073">
    <property type="entry name" value="PDEase_catalytic_dom"/>
</dbReference>
<dbReference type="STRING" id="92696.A0A4R0R741"/>
<feature type="compositionally biased region" description="Acidic residues" evidence="3">
    <location>
        <begin position="603"/>
        <end position="618"/>
    </location>
</feature>
<evidence type="ECO:0000259" key="4">
    <source>
        <dbReference type="PROSITE" id="PS51845"/>
    </source>
</evidence>
<feature type="compositionally biased region" description="Pro residues" evidence="3">
    <location>
        <begin position="759"/>
        <end position="771"/>
    </location>
</feature>
<evidence type="ECO:0000256" key="3">
    <source>
        <dbReference type="SAM" id="MobiDB-lite"/>
    </source>
</evidence>
<feature type="region of interest" description="Disordered" evidence="3">
    <location>
        <begin position="727"/>
        <end position="845"/>
    </location>
</feature>
<protein>
    <submittedName>
        <fullName evidence="5">3',5'-cyclic-nucleotide phosphodiesterase</fullName>
    </submittedName>
</protein>
<evidence type="ECO:0000256" key="1">
    <source>
        <dbReference type="ARBA" id="ARBA00022723"/>
    </source>
</evidence>
<accession>A0A4R0R741</accession>
<dbReference type="GO" id="GO:0004114">
    <property type="term" value="F:3',5'-cyclic-nucleotide phosphodiesterase activity"/>
    <property type="evidence" value="ECO:0007669"/>
    <property type="project" value="InterPro"/>
</dbReference>
<dbReference type="GO" id="GO:0007165">
    <property type="term" value="P:signal transduction"/>
    <property type="evidence" value="ECO:0007669"/>
    <property type="project" value="InterPro"/>
</dbReference>
<dbReference type="PROSITE" id="PS51845">
    <property type="entry name" value="PDEASE_I_2"/>
    <property type="match status" value="1"/>
</dbReference>
<proteinExistence type="predicted"/>
<evidence type="ECO:0000256" key="2">
    <source>
        <dbReference type="ARBA" id="ARBA00022801"/>
    </source>
</evidence>
<dbReference type="AlphaFoldDB" id="A0A4R0R741"/>
<feature type="compositionally biased region" description="Low complexity" evidence="3">
    <location>
        <begin position="823"/>
        <end position="832"/>
    </location>
</feature>
<feature type="compositionally biased region" description="Basic residues" evidence="3">
    <location>
        <begin position="656"/>
        <end position="674"/>
    </location>
</feature>
<feature type="domain" description="PDEase" evidence="4">
    <location>
        <begin position="152"/>
        <end position="511"/>
    </location>
</feature>
<reference evidence="5 6" key="1">
    <citation type="submission" date="2018-11" db="EMBL/GenBank/DDBJ databases">
        <title>Genome assembly of Steccherinum ochraceum LE-BIN_3174, the white-rot fungus of the Steccherinaceae family (The Residual Polyporoid clade, Polyporales, Basidiomycota).</title>
        <authorList>
            <person name="Fedorova T.V."/>
            <person name="Glazunova O.A."/>
            <person name="Landesman E.O."/>
            <person name="Moiseenko K.V."/>
            <person name="Psurtseva N.V."/>
            <person name="Savinova O.S."/>
            <person name="Shakhova N.V."/>
            <person name="Tyazhelova T.V."/>
            <person name="Vasina D.V."/>
        </authorList>
    </citation>
    <scope>NUCLEOTIDE SEQUENCE [LARGE SCALE GENOMIC DNA]</scope>
    <source>
        <strain evidence="5 6">LE-BIN_3174</strain>
    </source>
</reference>
<sequence length="855" mass="91828">PTLSFIDGTIYITKTFPLITPFRLSAPGSATGTSMLLSAISPAAMSVPRRKRGKSVDTGGLALALSDSSHGLGHGWGGWDETETGETRYAEVLIDVRAHTESIVNPAFENVPSPTVSSFPASVPTSPNPPTFISHTAGPSDMDADYIHTDTPGSEQVSALQDVLAETSGDDVSRRLIESLSSWHFEPHKLSSDEVLSCALLLFEAFLQGVPGGVVSGLSLDCLPPFLYHLQTIYRETNTYHNFEHALDTFQALYHFLSVAGIVPDVMALLLDQGEEPDMSTPRLPCLLDILTKEDVMALCIAAVGHDAGHPGLTNGFMKNAQTPLSVLYDDKSVLEQMHYSLMLQVMRRTGLSVLLDGESGTSGCKKLLNAIILATDLGVHDQFMQSFEDLISNGISATDPFKAKVLACQALIKCADISNPARPYTVSQHWAAALSSEWSSQVILEKHLHLPPSVYPSVNALGEAKGQVFFIGRFAGPLFKLVGRGIPPLEQFSEQCQENLAMWRERLDTFSKEEAHADPSASSDVDPHLQDKQLQYISSRVTSPEHFLSAFPPALPKSFVSPGSSSNSDTDEDVSISITALRHLRMSSMPLRHGQSAVGLSDDTEDNGDMVDEDDGDSLSGSSAYETCESSPPCSPSMPLERTVPPKLEISTSHSTKHRHSHSRTTSHTHKRRDPSITSPTYLVSPTGPGHHRAPSTVSNTSAVTAATSASISANATAAIRAAYKASVRKKPSERSFNRSSWNPPPAEYKTFVTAPTSPQPESVPSPMLPPVVFTEPGFSGPSQEPRSLAHARLIAVGRSGSAENLSPLTPESSTTGSDNVSPLTPDSTSPTLPPDARQSASTFGMAPVYQRIF</sequence>
<keyword evidence="6" id="KW-1185">Reference proteome</keyword>
<organism evidence="5 6">
    <name type="scientific">Steccherinum ochraceum</name>
    <dbReference type="NCBI Taxonomy" id="92696"/>
    <lineage>
        <taxon>Eukaryota</taxon>
        <taxon>Fungi</taxon>
        <taxon>Dikarya</taxon>
        <taxon>Basidiomycota</taxon>
        <taxon>Agaricomycotina</taxon>
        <taxon>Agaricomycetes</taxon>
        <taxon>Polyporales</taxon>
        <taxon>Steccherinaceae</taxon>
        <taxon>Steccherinum</taxon>
    </lineage>
</organism>
<keyword evidence="1" id="KW-0479">Metal-binding</keyword>
<dbReference type="GO" id="GO:0046872">
    <property type="term" value="F:metal ion binding"/>
    <property type="evidence" value="ECO:0007669"/>
    <property type="project" value="UniProtKB-KW"/>
</dbReference>
<dbReference type="Pfam" id="PF00233">
    <property type="entry name" value="PDEase_I"/>
    <property type="match status" value="1"/>
</dbReference>
<gene>
    <name evidence="5" type="primary">PDE2</name>
    <name evidence="5" type="ORF">EIP91_009384</name>
</gene>
<feature type="non-terminal residue" evidence="5">
    <location>
        <position position="1"/>
    </location>
</feature>
<comment type="caution">
    <text evidence="5">The sequence shown here is derived from an EMBL/GenBank/DDBJ whole genome shotgun (WGS) entry which is preliminary data.</text>
</comment>
<dbReference type="InterPro" id="IPR036971">
    <property type="entry name" value="PDEase_catalytic_dom_sf"/>
</dbReference>
<feature type="region of interest" description="Disordered" evidence="3">
    <location>
        <begin position="590"/>
        <end position="702"/>
    </location>
</feature>
<dbReference type="OrthoDB" id="546632at2759"/>
<dbReference type="Proteomes" id="UP000292702">
    <property type="component" value="Unassembled WGS sequence"/>
</dbReference>
<dbReference type="Gene3D" id="1.10.1300.10">
    <property type="entry name" value="3'5'-cyclic nucleotide phosphodiesterase, catalytic domain"/>
    <property type="match status" value="1"/>
</dbReference>
<feature type="compositionally biased region" description="Polar residues" evidence="3">
    <location>
        <begin position="803"/>
        <end position="822"/>
    </location>
</feature>
<evidence type="ECO:0000313" key="6">
    <source>
        <dbReference type="Proteomes" id="UP000292702"/>
    </source>
</evidence>
<keyword evidence="2" id="KW-0378">Hydrolase</keyword>
<name>A0A4R0R741_9APHY</name>
<dbReference type="PANTHER" id="PTHR11347">
    <property type="entry name" value="CYCLIC NUCLEOTIDE PHOSPHODIESTERASE"/>
    <property type="match status" value="1"/>
</dbReference>